<evidence type="ECO:0000313" key="2">
    <source>
        <dbReference type="Proteomes" id="UP001172630"/>
    </source>
</evidence>
<sequence>MAIDGLLLTTLVWLQMKHFAADYVLRPAWMISGKRNFRKPGAYLRAGIHAVATVPIPRLSMPDLMWIVTVAIGEYVVHFQVGHLKAVLWMTTARLFAVRRRTSFRGWSILKPSRLRASL</sequence>
<accession>A0ABT7KDW5</accession>
<dbReference type="RefSeq" id="WP_285879949.1">
    <property type="nucleotide sequence ID" value="NZ_JARFYN010000016.1"/>
</dbReference>
<proteinExistence type="predicted"/>
<dbReference type="EMBL" id="JARFYN010000016">
    <property type="protein sequence ID" value="MDL2406797.1"/>
    <property type="molecule type" value="Genomic_DNA"/>
</dbReference>
<evidence type="ECO:0008006" key="3">
    <source>
        <dbReference type="Google" id="ProtNLM"/>
    </source>
</evidence>
<reference evidence="1" key="1">
    <citation type="submission" date="2023-06" db="EMBL/GenBank/DDBJ databases">
        <title>Phylogenetic Diversity of Rhizobium strains.</title>
        <authorList>
            <person name="Moura F.T."/>
            <person name="Helene L.C.F."/>
            <person name="Hungria M."/>
        </authorList>
    </citation>
    <scope>NUCLEOTIDE SEQUENCE</scope>
    <source>
        <strain evidence="1">CCGE524</strain>
    </source>
</reference>
<comment type="caution">
    <text evidence="1">The sequence shown here is derived from an EMBL/GenBank/DDBJ whole genome shotgun (WGS) entry which is preliminary data.</text>
</comment>
<organism evidence="1 2">
    <name type="scientific">Rhizobium calliandrae</name>
    <dbReference type="NCBI Taxonomy" id="1312182"/>
    <lineage>
        <taxon>Bacteria</taxon>
        <taxon>Pseudomonadati</taxon>
        <taxon>Pseudomonadota</taxon>
        <taxon>Alphaproteobacteria</taxon>
        <taxon>Hyphomicrobiales</taxon>
        <taxon>Rhizobiaceae</taxon>
        <taxon>Rhizobium/Agrobacterium group</taxon>
        <taxon>Rhizobium</taxon>
    </lineage>
</organism>
<gene>
    <name evidence="1" type="ORF">PY650_14235</name>
</gene>
<protein>
    <recommendedName>
        <fullName evidence="3">DUF3307 domain-containing protein</fullName>
    </recommendedName>
</protein>
<name>A0ABT7KDW5_9HYPH</name>
<keyword evidence="2" id="KW-1185">Reference proteome</keyword>
<evidence type="ECO:0000313" key="1">
    <source>
        <dbReference type="EMBL" id="MDL2406797.1"/>
    </source>
</evidence>
<dbReference type="Proteomes" id="UP001172630">
    <property type="component" value="Unassembled WGS sequence"/>
</dbReference>